<dbReference type="InterPro" id="IPR040167">
    <property type="entry name" value="TF_CP2-like"/>
</dbReference>
<comment type="similarity">
    <text evidence="2">Belongs to the grh/CP2 family. CP2 subfamily.</text>
</comment>
<evidence type="ECO:0000256" key="2">
    <source>
        <dbReference type="ARBA" id="ARBA00010852"/>
    </source>
</evidence>
<evidence type="ECO:0000259" key="9">
    <source>
        <dbReference type="PROSITE" id="PS51968"/>
    </source>
</evidence>
<feature type="domain" description="Grh/CP2 DB" evidence="9">
    <location>
        <begin position="38"/>
        <end position="274"/>
    </location>
</feature>
<keyword evidence="11" id="KW-1185">Reference proteome</keyword>
<protein>
    <recommendedName>
        <fullName evidence="9">Grh/CP2 DB domain-containing protein</fullName>
    </recommendedName>
</protein>
<proteinExistence type="inferred from homology"/>
<comment type="subcellular location">
    <subcellularLocation>
        <location evidence="1 7">Nucleus</location>
    </subcellularLocation>
</comment>
<dbReference type="GO" id="GO:0000978">
    <property type="term" value="F:RNA polymerase II cis-regulatory region sequence-specific DNA binding"/>
    <property type="evidence" value="ECO:0007669"/>
    <property type="project" value="TreeGrafter"/>
</dbReference>
<sequence length="470" mass="53386">MEKHHDLPKHFPGNESDVLALPIFKQEDSSLPPENETKNPPFQYVLCAATSPAVKLHDETLTYLNQGQSYEVRMLDNRKPGELPELNNKMVKSIVRVVFHDRRLQYTEHQQLEGWKWNRPGDRLLDIDIPMSVGIVEPKTHPSQLNAAEFLWDMNKRTSVFVQVHCISTEFTPRKHGGEKGVPFRIQIDTFALGDGGEYTEHLHSASCQIKVFKPKGADRKQKTDREKMEKRTAQEKEKYQPSYDTTILSEVSVQPTDFTTMRLNSGSHGNSEVSLLPTHQEKVQSLQLSPAATIQETQKWLLKNRFNSYTRLFSNFSGSDLLKLTRDDLVQICGPADGIRLFNALKSRSVRPRLTLYVCQESPQESPLAERHGTSENGEHSISSSLHVYHALYLEELTAAELIRKMACVCSLPLGKINQVYRQGPTGIHILLSDQMVYNLPDESSYLISTVKGKSKTVYFGKKQAQNNP</sequence>
<evidence type="ECO:0000256" key="8">
    <source>
        <dbReference type="SAM" id="MobiDB-lite"/>
    </source>
</evidence>
<dbReference type="InterPro" id="IPR057520">
    <property type="entry name" value="GRHL1/CP2_C"/>
</dbReference>
<organism evidence="10 11">
    <name type="scientific">Anabas testudineus</name>
    <name type="common">Climbing perch</name>
    <name type="synonym">Anthias testudineus</name>
    <dbReference type="NCBI Taxonomy" id="64144"/>
    <lineage>
        <taxon>Eukaryota</taxon>
        <taxon>Metazoa</taxon>
        <taxon>Chordata</taxon>
        <taxon>Craniata</taxon>
        <taxon>Vertebrata</taxon>
        <taxon>Euteleostomi</taxon>
        <taxon>Actinopterygii</taxon>
        <taxon>Neopterygii</taxon>
        <taxon>Teleostei</taxon>
        <taxon>Neoteleostei</taxon>
        <taxon>Acanthomorphata</taxon>
        <taxon>Anabantaria</taxon>
        <taxon>Anabantiformes</taxon>
        <taxon>Anabantoidei</taxon>
        <taxon>Anabantidae</taxon>
        <taxon>Anabas</taxon>
    </lineage>
</organism>
<dbReference type="Pfam" id="PF18016">
    <property type="entry name" value="SAM_3"/>
    <property type="match status" value="1"/>
</dbReference>
<dbReference type="GeneTree" id="ENSGT00940000156148"/>
<name>A0A7N6AMR7_ANATE</name>
<dbReference type="Proteomes" id="UP000265040">
    <property type="component" value="Chromosome 11"/>
</dbReference>
<dbReference type="Gene3D" id="1.10.150.50">
    <property type="entry name" value="Transcription Factor, Ets-1"/>
    <property type="match status" value="1"/>
</dbReference>
<dbReference type="InterPro" id="IPR041418">
    <property type="entry name" value="SAM_3"/>
</dbReference>
<evidence type="ECO:0000313" key="11">
    <source>
        <dbReference type="Proteomes" id="UP000265040"/>
    </source>
</evidence>
<evidence type="ECO:0000256" key="4">
    <source>
        <dbReference type="ARBA" id="ARBA00023125"/>
    </source>
</evidence>
<keyword evidence="6 7" id="KW-0539">Nucleus</keyword>
<feature type="region of interest" description="Disordered" evidence="8">
    <location>
        <begin position="216"/>
        <end position="240"/>
    </location>
</feature>
<dbReference type="InterPro" id="IPR007604">
    <property type="entry name" value="CP2"/>
</dbReference>
<dbReference type="Ensembl" id="ENSATET00000069798.1">
    <property type="protein sequence ID" value="ENSATEP00000049804.1"/>
    <property type="gene ID" value="ENSATEG00000015444.3"/>
</dbReference>
<evidence type="ECO:0000256" key="5">
    <source>
        <dbReference type="ARBA" id="ARBA00023163"/>
    </source>
</evidence>
<evidence type="ECO:0000256" key="1">
    <source>
        <dbReference type="ARBA" id="ARBA00004123"/>
    </source>
</evidence>
<dbReference type="CDD" id="cd09537">
    <property type="entry name" value="SAM_CP2-like"/>
    <property type="match status" value="1"/>
</dbReference>
<reference evidence="10" key="2">
    <citation type="submission" date="2025-08" db="UniProtKB">
        <authorList>
            <consortium name="Ensembl"/>
        </authorList>
    </citation>
    <scope>IDENTIFICATION</scope>
</reference>
<accession>A0A7N6AMR7</accession>
<dbReference type="SUPFAM" id="SSF47769">
    <property type="entry name" value="SAM/Pointed domain"/>
    <property type="match status" value="1"/>
</dbReference>
<dbReference type="GO" id="GO:0005634">
    <property type="term" value="C:nucleus"/>
    <property type="evidence" value="ECO:0007669"/>
    <property type="project" value="UniProtKB-SubCell"/>
</dbReference>
<dbReference type="InterPro" id="IPR013761">
    <property type="entry name" value="SAM/pointed_sf"/>
</dbReference>
<dbReference type="PANTHER" id="PTHR11037">
    <property type="entry name" value="TRANSCRIPTION FACTOR CP2"/>
    <property type="match status" value="1"/>
</dbReference>
<keyword evidence="5" id="KW-0804">Transcription</keyword>
<dbReference type="GO" id="GO:0001228">
    <property type="term" value="F:DNA-binding transcription activator activity, RNA polymerase II-specific"/>
    <property type="evidence" value="ECO:0007669"/>
    <property type="project" value="TreeGrafter"/>
</dbReference>
<evidence type="ECO:0000313" key="10">
    <source>
        <dbReference type="Ensembl" id="ENSATEP00000049804.1"/>
    </source>
</evidence>
<dbReference type="PANTHER" id="PTHR11037:SF13">
    <property type="entry name" value="UPSTREAM-BINDING PROTEIN 1"/>
    <property type="match status" value="1"/>
</dbReference>
<dbReference type="AlphaFoldDB" id="A0A7N6AMR7"/>
<dbReference type="Pfam" id="PF04516">
    <property type="entry name" value="CP2"/>
    <property type="match status" value="1"/>
</dbReference>
<dbReference type="PROSITE" id="PS51968">
    <property type="entry name" value="GRH_CP2_DB"/>
    <property type="match status" value="1"/>
</dbReference>
<reference evidence="10" key="1">
    <citation type="submission" date="2021-04" db="EMBL/GenBank/DDBJ databases">
        <authorList>
            <consortium name="Wellcome Sanger Institute Data Sharing"/>
        </authorList>
    </citation>
    <scope>NUCLEOTIDE SEQUENCE [LARGE SCALE GENOMIC DNA]</scope>
</reference>
<evidence type="ECO:0000256" key="7">
    <source>
        <dbReference type="PROSITE-ProRule" id="PRU01313"/>
    </source>
</evidence>
<evidence type="ECO:0000256" key="3">
    <source>
        <dbReference type="ARBA" id="ARBA00023015"/>
    </source>
</evidence>
<gene>
    <name evidence="10" type="primary">UBP1</name>
</gene>
<dbReference type="Pfam" id="PF25416">
    <property type="entry name" value="GRHL1_C"/>
    <property type="match status" value="1"/>
</dbReference>
<keyword evidence="3" id="KW-0805">Transcription regulation</keyword>
<reference evidence="10" key="3">
    <citation type="submission" date="2025-09" db="UniProtKB">
        <authorList>
            <consortium name="Ensembl"/>
        </authorList>
    </citation>
    <scope>IDENTIFICATION</scope>
</reference>
<evidence type="ECO:0000256" key="6">
    <source>
        <dbReference type="ARBA" id="ARBA00023242"/>
    </source>
</evidence>
<keyword evidence="4 7" id="KW-0238">DNA-binding</keyword>